<evidence type="ECO:0000256" key="5">
    <source>
        <dbReference type="ARBA" id="ARBA00023306"/>
    </source>
</evidence>
<sequence length="825" mass="92130">MLVRCGTTLVGQDPTMLNLLAEKAIHQPVSREGLLAYCPTMDLLALATKEEQVFVYRLNGQLVFGAAQKGTPSRVEKLQWKPNGQLLAVTWSDSVTRLIGADSSKIIHQIHTSSEKDQNARVTCLGWGVNFTDPKGARAQIESRPNSSLDEFLGQNAQASVSGFIADLPAELALTDVDVTIPRLSVLPSGGKDEDVFNSRASVDAMLLPLNKKENDAVDVLIIASDDGTMHLRYFVACPYRRLIAYQGLASIYDCFGIGYFNLQSIGAFSAGCKAWLHSSHPYSSTHSLLVSTNEDDLYLVPLDLRFISCSGGYLSLLASKSTQLQNLLRYISQVQQHMETEWRNSQDLPSKFIRNINETLEEKLDSNLVDAAYHLVISGNCLDPMKDWLFDELTERGHKRWDRAVTTGYENIRRLAHQHLLPALERCDVLVCRLQGLSKYQDSNAALGLSTQDLSNVRDTIRCLKILTQTILNYAGIELGQFTAFSMWLRHEIDIQAAENSGSIPDDVPDKDGLIEHAKVIDYIQGAMTKSRLAEFFPPVSTDDKRDQWDLRDEGLSLFDILKKELKKRSLNVHTNKRLPGIRSFYEHLARQCDIVFKQIAEAERRNVLFGRPVHLVKGNKSSIADIRVLVDAKNGVSTTQRVEVARIIFDDAAIKDLKFVDDSHIMLIYEDPGELAPDCHELPSITSTYRSFTVAGSNLLNVTYSLSPDVDYHTAALKSETITGALTTIIPESQGSRALHIHEGNIHEFSCHFFPATEAGFVPEMLEINGRKGRRVVCVLGRDRLHYRVFDLDGEAEEEEDEDEDEGEDEEEGDGGREDAMSP</sequence>
<keyword evidence="5" id="KW-0131">Cell cycle</keyword>
<dbReference type="PANTHER" id="PTHR13260">
    <property type="entry name" value="ANAPHASE PROMOTING COMPLEX SUBUNIT 4 APC4"/>
    <property type="match status" value="1"/>
</dbReference>
<evidence type="ECO:0000313" key="9">
    <source>
        <dbReference type="EMBL" id="KAH0543232.1"/>
    </source>
</evidence>
<protein>
    <recommendedName>
        <fullName evidence="1">Anaphase-promoting complex subunit 4</fullName>
    </recommendedName>
</protein>
<dbReference type="AlphaFoldDB" id="A0A9P8L4H8"/>
<dbReference type="InterPro" id="IPR036322">
    <property type="entry name" value="WD40_repeat_dom_sf"/>
</dbReference>
<dbReference type="EMBL" id="JAGHQL010000036">
    <property type="protein sequence ID" value="KAH0543232.1"/>
    <property type="molecule type" value="Genomic_DNA"/>
</dbReference>
<evidence type="ECO:0000259" key="8">
    <source>
        <dbReference type="Pfam" id="PF12896"/>
    </source>
</evidence>
<feature type="compositionally biased region" description="Basic and acidic residues" evidence="6">
    <location>
        <begin position="816"/>
        <end position="825"/>
    </location>
</feature>
<dbReference type="Proteomes" id="UP000698800">
    <property type="component" value="Unassembled WGS sequence"/>
</dbReference>
<name>A0A9P8L4H8_9PEZI</name>
<dbReference type="PANTHER" id="PTHR13260:SF0">
    <property type="entry name" value="ANAPHASE-PROMOTING COMPLEX SUBUNIT 4"/>
    <property type="match status" value="1"/>
</dbReference>
<evidence type="ECO:0000256" key="1">
    <source>
        <dbReference type="ARBA" id="ARBA00016067"/>
    </source>
</evidence>
<organism evidence="9 10">
    <name type="scientific">Glutinoglossum americanum</name>
    <dbReference type="NCBI Taxonomy" id="1670608"/>
    <lineage>
        <taxon>Eukaryota</taxon>
        <taxon>Fungi</taxon>
        <taxon>Dikarya</taxon>
        <taxon>Ascomycota</taxon>
        <taxon>Pezizomycotina</taxon>
        <taxon>Geoglossomycetes</taxon>
        <taxon>Geoglossales</taxon>
        <taxon>Geoglossaceae</taxon>
        <taxon>Glutinoglossum</taxon>
    </lineage>
</organism>
<evidence type="ECO:0000256" key="4">
    <source>
        <dbReference type="ARBA" id="ARBA00022786"/>
    </source>
</evidence>
<evidence type="ECO:0000256" key="2">
    <source>
        <dbReference type="ARBA" id="ARBA00022618"/>
    </source>
</evidence>
<dbReference type="GO" id="GO:0005680">
    <property type="term" value="C:anaphase-promoting complex"/>
    <property type="evidence" value="ECO:0007669"/>
    <property type="project" value="InterPro"/>
</dbReference>
<feature type="compositionally biased region" description="Acidic residues" evidence="6">
    <location>
        <begin position="794"/>
        <end position="815"/>
    </location>
</feature>
<dbReference type="GO" id="GO:0070979">
    <property type="term" value="P:protein K11-linked ubiquitination"/>
    <property type="evidence" value="ECO:0007669"/>
    <property type="project" value="TreeGrafter"/>
</dbReference>
<gene>
    <name evidence="9" type="ORF">FGG08_002396</name>
</gene>
<dbReference type="GO" id="GO:0034399">
    <property type="term" value="C:nuclear periphery"/>
    <property type="evidence" value="ECO:0007669"/>
    <property type="project" value="TreeGrafter"/>
</dbReference>
<accession>A0A9P8L4H8</accession>
<keyword evidence="2" id="KW-0132">Cell division</keyword>
<dbReference type="InterPro" id="IPR015943">
    <property type="entry name" value="WD40/YVTN_repeat-like_dom_sf"/>
</dbReference>
<dbReference type="OrthoDB" id="2110451at2759"/>
<evidence type="ECO:0000313" key="10">
    <source>
        <dbReference type="Proteomes" id="UP000698800"/>
    </source>
</evidence>
<keyword evidence="3" id="KW-0498">Mitosis</keyword>
<dbReference type="SUPFAM" id="SSF50978">
    <property type="entry name" value="WD40 repeat-like"/>
    <property type="match status" value="1"/>
</dbReference>
<feature type="domain" description="Anaphase-promoting complex subunit 4 long" evidence="8">
    <location>
        <begin position="299"/>
        <end position="499"/>
    </location>
</feature>
<comment type="caution">
    <text evidence="9">The sequence shown here is derived from an EMBL/GenBank/DDBJ whole genome shotgun (WGS) entry which is preliminary data.</text>
</comment>
<dbReference type="Pfam" id="PF12896">
    <property type="entry name" value="ANAPC4"/>
    <property type="match status" value="1"/>
</dbReference>
<dbReference type="GO" id="GO:0051301">
    <property type="term" value="P:cell division"/>
    <property type="evidence" value="ECO:0007669"/>
    <property type="project" value="UniProtKB-KW"/>
</dbReference>
<evidence type="ECO:0000256" key="6">
    <source>
        <dbReference type="SAM" id="MobiDB-lite"/>
    </source>
</evidence>
<dbReference type="GO" id="GO:0031145">
    <property type="term" value="P:anaphase-promoting complex-dependent catabolic process"/>
    <property type="evidence" value="ECO:0007669"/>
    <property type="project" value="InterPro"/>
</dbReference>
<reference evidence="9" key="1">
    <citation type="submission" date="2021-03" db="EMBL/GenBank/DDBJ databases">
        <title>Comparative genomics and phylogenomic investigation of the class Geoglossomycetes provide insights into ecological specialization and systematics.</title>
        <authorList>
            <person name="Melie T."/>
            <person name="Pirro S."/>
            <person name="Miller A.N."/>
            <person name="Quandt A."/>
        </authorList>
    </citation>
    <scope>NUCLEOTIDE SEQUENCE</scope>
    <source>
        <strain evidence="9">GBOQ0MN5Z8</strain>
    </source>
</reference>
<dbReference type="InterPro" id="IPR024790">
    <property type="entry name" value="APC4_long_dom"/>
</dbReference>
<keyword evidence="10" id="KW-1185">Reference proteome</keyword>
<feature type="region of interest" description="Disordered" evidence="6">
    <location>
        <begin position="793"/>
        <end position="825"/>
    </location>
</feature>
<dbReference type="Pfam" id="PF12894">
    <property type="entry name" value="ANAPC4_WD40"/>
    <property type="match status" value="1"/>
</dbReference>
<evidence type="ECO:0000259" key="7">
    <source>
        <dbReference type="Pfam" id="PF12894"/>
    </source>
</evidence>
<dbReference type="InterPro" id="IPR024977">
    <property type="entry name" value="Apc4-like_WD40_dom"/>
</dbReference>
<keyword evidence="4" id="KW-0833">Ubl conjugation pathway</keyword>
<proteinExistence type="predicted"/>
<feature type="domain" description="Anaphase-promoting complex subunit 4-like WD40" evidence="7">
    <location>
        <begin position="35"/>
        <end position="130"/>
    </location>
</feature>
<dbReference type="InterPro" id="IPR024789">
    <property type="entry name" value="APC4"/>
</dbReference>
<dbReference type="Gene3D" id="2.130.10.10">
    <property type="entry name" value="YVTN repeat-like/Quinoprotein amine dehydrogenase"/>
    <property type="match status" value="1"/>
</dbReference>
<evidence type="ECO:0000256" key="3">
    <source>
        <dbReference type="ARBA" id="ARBA00022776"/>
    </source>
</evidence>